<dbReference type="Proteomes" id="UP000735302">
    <property type="component" value="Unassembled WGS sequence"/>
</dbReference>
<evidence type="ECO:0000313" key="1">
    <source>
        <dbReference type="EMBL" id="GFN95362.1"/>
    </source>
</evidence>
<gene>
    <name evidence="1" type="ORF">PoB_002186800</name>
</gene>
<organism evidence="1 2">
    <name type="scientific">Plakobranchus ocellatus</name>
    <dbReference type="NCBI Taxonomy" id="259542"/>
    <lineage>
        <taxon>Eukaryota</taxon>
        <taxon>Metazoa</taxon>
        <taxon>Spiralia</taxon>
        <taxon>Lophotrochozoa</taxon>
        <taxon>Mollusca</taxon>
        <taxon>Gastropoda</taxon>
        <taxon>Heterobranchia</taxon>
        <taxon>Euthyneura</taxon>
        <taxon>Panpulmonata</taxon>
        <taxon>Sacoglossa</taxon>
        <taxon>Placobranchoidea</taxon>
        <taxon>Plakobranchidae</taxon>
        <taxon>Plakobranchus</taxon>
    </lineage>
</organism>
<proteinExistence type="predicted"/>
<sequence length="90" mass="9907">MEVQPLVFIAGCGLASDVVNVSIDAEPLYSSSCQLPHSLHAKVTQVQNLEDLQLHCCWDHHPVSVQETAVSRSQGVSNGIERLRCRKNLL</sequence>
<dbReference type="EMBL" id="BLXT01002491">
    <property type="protein sequence ID" value="GFN95362.1"/>
    <property type="molecule type" value="Genomic_DNA"/>
</dbReference>
<evidence type="ECO:0000313" key="2">
    <source>
        <dbReference type="Proteomes" id="UP000735302"/>
    </source>
</evidence>
<reference evidence="1 2" key="1">
    <citation type="journal article" date="2021" name="Elife">
        <title>Chloroplast acquisition without the gene transfer in kleptoplastic sea slugs, Plakobranchus ocellatus.</title>
        <authorList>
            <person name="Maeda T."/>
            <person name="Takahashi S."/>
            <person name="Yoshida T."/>
            <person name="Shimamura S."/>
            <person name="Takaki Y."/>
            <person name="Nagai Y."/>
            <person name="Toyoda A."/>
            <person name="Suzuki Y."/>
            <person name="Arimoto A."/>
            <person name="Ishii H."/>
            <person name="Satoh N."/>
            <person name="Nishiyama T."/>
            <person name="Hasebe M."/>
            <person name="Maruyama T."/>
            <person name="Minagawa J."/>
            <person name="Obokata J."/>
            <person name="Shigenobu S."/>
        </authorList>
    </citation>
    <scope>NUCLEOTIDE SEQUENCE [LARGE SCALE GENOMIC DNA]</scope>
</reference>
<name>A0AAV3ZLN2_9GAST</name>
<comment type="caution">
    <text evidence="1">The sequence shown here is derived from an EMBL/GenBank/DDBJ whole genome shotgun (WGS) entry which is preliminary data.</text>
</comment>
<keyword evidence="2" id="KW-1185">Reference proteome</keyword>
<dbReference type="AlphaFoldDB" id="A0AAV3ZLN2"/>
<accession>A0AAV3ZLN2</accession>
<protein>
    <submittedName>
        <fullName evidence="1">Uncharacterized protein</fullName>
    </submittedName>
</protein>